<dbReference type="AlphaFoldDB" id="A0A6I1I7Q6"/>
<organism evidence="3 4">
    <name type="scientific">Janthinobacterium violaceinigrum</name>
    <dbReference type="NCBI Taxonomy" id="2654252"/>
    <lineage>
        <taxon>Bacteria</taxon>
        <taxon>Pseudomonadati</taxon>
        <taxon>Pseudomonadota</taxon>
        <taxon>Betaproteobacteria</taxon>
        <taxon>Burkholderiales</taxon>
        <taxon>Oxalobacteraceae</taxon>
        <taxon>Janthinobacterium</taxon>
    </lineage>
</organism>
<feature type="region of interest" description="Disordered" evidence="1">
    <location>
        <begin position="76"/>
        <end position="99"/>
    </location>
</feature>
<feature type="transmembrane region" description="Helical" evidence="2">
    <location>
        <begin position="12"/>
        <end position="35"/>
    </location>
</feature>
<evidence type="ECO:0000313" key="3">
    <source>
        <dbReference type="EMBL" id="KAB8065789.1"/>
    </source>
</evidence>
<keyword evidence="2" id="KW-0812">Transmembrane</keyword>
<evidence type="ECO:0000256" key="2">
    <source>
        <dbReference type="SAM" id="Phobius"/>
    </source>
</evidence>
<evidence type="ECO:0000256" key="1">
    <source>
        <dbReference type="SAM" id="MobiDB-lite"/>
    </source>
</evidence>
<comment type="caution">
    <text evidence="3">The sequence shown here is derived from an EMBL/GenBank/DDBJ whole genome shotgun (WGS) entry which is preliminary data.</text>
</comment>
<dbReference type="EMBL" id="WFLI01000005">
    <property type="protein sequence ID" value="KAB8065789.1"/>
    <property type="molecule type" value="Genomic_DNA"/>
</dbReference>
<dbReference type="Proteomes" id="UP000468717">
    <property type="component" value="Unassembled WGS sequence"/>
</dbReference>
<accession>A0A6I1I7Q6</accession>
<keyword evidence="2" id="KW-0472">Membrane</keyword>
<keyword evidence="4" id="KW-1185">Reference proteome</keyword>
<proteinExistence type="predicted"/>
<dbReference type="RefSeq" id="WP_152281798.1">
    <property type="nucleotide sequence ID" value="NZ_WFLI01000005.1"/>
</dbReference>
<evidence type="ECO:0000313" key="4">
    <source>
        <dbReference type="Proteomes" id="UP000468717"/>
    </source>
</evidence>
<name>A0A6I1I7Q6_9BURK</name>
<reference evidence="3 4" key="1">
    <citation type="submission" date="2019-10" db="EMBL/GenBank/DDBJ databases">
        <title>Three novel species isolated from a subtropical stream in China.</title>
        <authorList>
            <person name="Lu H."/>
        </authorList>
    </citation>
    <scope>NUCLEOTIDE SEQUENCE [LARGE SCALE GENOMIC DNA]</scope>
    <source>
        <strain evidence="3 4">FT13W</strain>
    </source>
</reference>
<sequence>MENDKAGSNRIWLGFIGGGMLATALGFCALDLAPAQASAPVFGVMLLLTGGMVSCLAGAVGMAGMLAWIPGMEGEAERRAQPQRRLRERNLPKSGELTG</sequence>
<protein>
    <submittedName>
        <fullName evidence="3">Uncharacterized protein</fullName>
    </submittedName>
</protein>
<gene>
    <name evidence="3" type="ORF">GCN75_05970</name>
</gene>
<feature type="transmembrane region" description="Helical" evidence="2">
    <location>
        <begin position="41"/>
        <end position="69"/>
    </location>
</feature>
<keyword evidence="2" id="KW-1133">Transmembrane helix</keyword>